<dbReference type="InterPro" id="IPR011048">
    <property type="entry name" value="Haem_d1_sf"/>
</dbReference>
<dbReference type="SUPFAM" id="SSF51004">
    <property type="entry name" value="C-terminal (heme d1) domain of cytochrome cd1-nitrite reductase"/>
    <property type="match status" value="1"/>
</dbReference>
<protein>
    <recommendedName>
        <fullName evidence="4">Arylsulfotransferase</fullName>
    </recommendedName>
</protein>
<proteinExistence type="predicted"/>
<dbReference type="STRING" id="1149755.A0A2J6R6X9"/>
<organism evidence="2 3">
    <name type="scientific">Hyaloscypha variabilis (strain UAMH 11265 / GT02V1 / F)</name>
    <name type="common">Meliniomyces variabilis</name>
    <dbReference type="NCBI Taxonomy" id="1149755"/>
    <lineage>
        <taxon>Eukaryota</taxon>
        <taxon>Fungi</taxon>
        <taxon>Dikarya</taxon>
        <taxon>Ascomycota</taxon>
        <taxon>Pezizomycotina</taxon>
        <taxon>Leotiomycetes</taxon>
        <taxon>Helotiales</taxon>
        <taxon>Hyaloscyphaceae</taxon>
        <taxon>Hyaloscypha</taxon>
        <taxon>Hyaloscypha variabilis</taxon>
    </lineage>
</organism>
<evidence type="ECO:0000256" key="1">
    <source>
        <dbReference type="SAM" id="SignalP"/>
    </source>
</evidence>
<accession>A0A2J6R6X9</accession>
<reference evidence="2 3" key="1">
    <citation type="submission" date="2016-04" db="EMBL/GenBank/DDBJ databases">
        <title>A degradative enzymes factory behind the ericoid mycorrhizal symbiosis.</title>
        <authorList>
            <consortium name="DOE Joint Genome Institute"/>
            <person name="Martino E."/>
            <person name="Morin E."/>
            <person name="Grelet G."/>
            <person name="Kuo A."/>
            <person name="Kohler A."/>
            <person name="Daghino S."/>
            <person name="Barry K."/>
            <person name="Choi C."/>
            <person name="Cichocki N."/>
            <person name="Clum A."/>
            <person name="Copeland A."/>
            <person name="Hainaut M."/>
            <person name="Haridas S."/>
            <person name="Labutti K."/>
            <person name="Lindquist E."/>
            <person name="Lipzen A."/>
            <person name="Khouja H.-R."/>
            <person name="Murat C."/>
            <person name="Ohm R."/>
            <person name="Olson A."/>
            <person name="Spatafora J."/>
            <person name="Veneault-Fourrey C."/>
            <person name="Henrissat B."/>
            <person name="Grigoriev I."/>
            <person name="Martin F."/>
            <person name="Perotto S."/>
        </authorList>
    </citation>
    <scope>NUCLEOTIDE SEQUENCE [LARGE SCALE GENOMIC DNA]</scope>
    <source>
        <strain evidence="2 3">F</strain>
    </source>
</reference>
<dbReference type="Proteomes" id="UP000235786">
    <property type="component" value="Unassembled WGS sequence"/>
</dbReference>
<feature type="chain" id="PRO_5014412884" description="Arylsulfotransferase" evidence="1">
    <location>
        <begin position="21"/>
        <end position="535"/>
    </location>
</feature>
<dbReference type="OrthoDB" id="5427350at2759"/>
<dbReference type="Pfam" id="PF14269">
    <property type="entry name" value="Arylsulfotran_2"/>
    <property type="match status" value="1"/>
</dbReference>
<keyword evidence="3" id="KW-1185">Reference proteome</keyword>
<evidence type="ECO:0000313" key="3">
    <source>
        <dbReference type="Proteomes" id="UP000235786"/>
    </source>
</evidence>
<gene>
    <name evidence="2" type="ORF">L207DRAFT_557510</name>
</gene>
<dbReference type="PANTHER" id="PTHR35340:SF9">
    <property type="entry name" value="ASST-DOMAIN-CONTAINING PROTEIN"/>
    <property type="match status" value="1"/>
</dbReference>
<dbReference type="AlphaFoldDB" id="A0A2J6R6X9"/>
<dbReference type="PANTHER" id="PTHR35340">
    <property type="entry name" value="PQQ ENZYME REPEAT PROTEIN-RELATED"/>
    <property type="match status" value="1"/>
</dbReference>
<dbReference type="EMBL" id="KZ613954">
    <property type="protein sequence ID" value="PMD34271.1"/>
    <property type="molecule type" value="Genomic_DNA"/>
</dbReference>
<dbReference type="InterPro" id="IPR039535">
    <property type="entry name" value="ASST-like"/>
</dbReference>
<name>A0A2J6R6X9_HYAVF</name>
<feature type="signal peptide" evidence="1">
    <location>
        <begin position="1"/>
        <end position="20"/>
    </location>
</feature>
<dbReference type="InterPro" id="IPR053143">
    <property type="entry name" value="Arylsulfate_ST"/>
</dbReference>
<evidence type="ECO:0008006" key="4">
    <source>
        <dbReference type="Google" id="ProtNLM"/>
    </source>
</evidence>
<evidence type="ECO:0000313" key="2">
    <source>
        <dbReference type="EMBL" id="PMD34271.1"/>
    </source>
</evidence>
<keyword evidence="1" id="KW-0732">Signal</keyword>
<sequence length="535" mass="59102">MFVSARTSFLFSSLLETVSADWRYKSRPDLSPPTLNITVGPSADVSPGYIFIAPYSWFSWDAPKAHGPLQPAPYIFTSTGDLVWSGFGYFSGWGVNFQAAKYKGEDVLFAFEGSRNTKHGHSHGHAKILNKNYETIKEVRSGNHAFLDLHEFEIKDGKTALVESYRPVPYDLSKFGAPLASQWIVDATFQELDIETGRLLFEWNSLDHVQPDESLLPISSLVFGTGHNSSDALDYFHINSVDRSASNDYLISGRHTSTIYKINGTTGAIIWRLGGPASNFTLQPGVEFGFQHHARFLSSDGDTEIISLFDNSGAHVPGKHPGEYENKSSGKIISLNTHTWTATLVQKYAAPENIFAVSQGGTQVLANGNVFVNWGSAGAVTEFDGEGEVLFNAYLESGDLWTNGDVQNYRGFRFNWTGIPNEEPAVAALVKDGRTKVYVSWNGDTETSVWKFFGVDGKGDKVLLGKEKKLGFETNFLVDDGGKWSDFFVEAVGSKGELLRKSRILFHFRPRLLPVQQEKEASERPAAGMTVGKQS</sequence>